<keyword evidence="5" id="KW-1185">Reference proteome</keyword>
<dbReference type="PANTHER" id="PTHR45934:SF20">
    <property type="entry name" value="MONOOXYGENASE 2-RELATED"/>
    <property type="match status" value="1"/>
</dbReference>
<protein>
    <submittedName>
        <fullName evidence="4">Uncharacterized protein</fullName>
    </submittedName>
</protein>
<evidence type="ECO:0000313" key="5">
    <source>
        <dbReference type="Proteomes" id="UP000323000"/>
    </source>
</evidence>
<proteinExistence type="predicted"/>
<dbReference type="InterPro" id="IPR036188">
    <property type="entry name" value="FAD/NAD-bd_sf"/>
</dbReference>
<dbReference type="Gene3D" id="3.50.50.60">
    <property type="entry name" value="FAD/NAD(P)-binding domain"/>
    <property type="match status" value="1"/>
</dbReference>
<name>A0A5C7I6H2_9ROSI</name>
<organism evidence="4 5">
    <name type="scientific">Acer yangbiense</name>
    <dbReference type="NCBI Taxonomy" id="1000413"/>
    <lineage>
        <taxon>Eukaryota</taxon>
        <taxon>Viridiplantae</taxon>
        <taxon>Streptophyta</taxon>
        <taxon>Embryophyta</taxon>
        <taxon>Tracheophyta</taxon>
        <taxon>Spermatophyta</taxon>
        <taxon>Magnoliopsida</taxon>
        <taxon>eudicotyledons</taxon>
        <taxon>Gunneridae</taxon>
        <taxon>Pentapetalae</taxon>
        <taxon>rosids</taxon>
        <taxon>malvids</taxon>
        <taxon>Sapindales</taxon>
        <taxon>Sapindaceae</taxon>
        <taxon>Hippocastanoideae</taxon>
        <taxon>Acereae</taxon>
        <taxon>Acer</taxon>
    </lineage>
</organism>
<keyword evidence="2" id="KW-0503">Monooxygenase</keyword>
<dbReference type="PANTHER" id="PTHR45934">
    <property type="entry name" value="FAD/NAD(P)-BINDING OXIDOREDUCTASE FAMILY PROTEIN"/>
    <property type="match status" value="1"/>
</dbReference>
<evidence type="ECO:0000256" key="1">
    <source>
        <dbReference type="ARBA" id="ARBA00023002"/>
    </source>
</evidence>
<keyword evidence="1" id="KW-0560">Oxidoreductase</keyword>
<dbReference type="OrthoDB" id="655030at2759"/>
<evidence type="ECO:0000256" key="3">
    <source>
        <dbReference type="SAM" id="MobiDB-lite"/>
    </source>
</evidence>
<reference evidence="5" key="1">
    <citation type="journal article" date="2019" name="Gigascience">
        <title>De novo genome assembly of the endangered Acer yangbiense, a plant species with extremely small populations endemic to Yunnan Province, China.</title>
        <authorList>
            <person name="Yang J."/>
            <person name="Wariss H.M."/>
            <person name="Tao L."/>
            <person name="Zhang R."/>
            <person name="Yun Q."/>
            <person name="Hollingsworth P."/>
            <person name="Dao Z."/>
            <person name="Luo G."/>
            <person name="Guo H."/>
            <person name="Ma Y."/>
            <person name="Sun W."/>
        </authorList>
    </citation>
    <scope>NUCLEOTIDE SEQUENCE [LARGE SCALE GENOMIC DNA]</scope>
    <source>
        <strain evidence="5">cv. Malutang</strain>
    </source>
</reference>
<dbReference type="GO" id="GO:0004497">
    <property type="term" value="F:monooxygenase activity"/>
    <property type="evidence" value="ECO:0007669"/>
    <property type="project" value="UniProtKB-KW"/>
</dbReference>
<evidence type="ECO:0000256" key="2">
    <source>
        <dbReference type="ARBA" id="ARBA00023033"/>
    </source>
</evidence>
<dbReference type="SUPFAM" id="SSF51905">
    <property type="entry name" value="FAD/NAD(P)-binding domain"/>
    <property type="match status" value="1"/>
</dbReference>
<dbReference type="AlphaFoldDB" id="A0A5C7I6H2"/>
<feature type="region of interest" description="Disordered" evidence="3">
    <location>
        <begin position="35"/>
        <end position="63"/>
    </location>
</feature>
<dbReference type="InterPro" id="IPR044560">
    <property type="entry name" value="MOase"/>
</dbReference>
<gene>
    <name evidence="4" type="ORF">EZV62_011865</name>
</gene>
<evidence type="ECO:0000313" key="4">
    <source>
        <dbReference type="EMBL" id="TXG64871.1"/>
    </source>
</evidence>
<dbReference type="EMBL" id="VAHF01000004">
    <property type="protein sequence ID" value="TXG64871.1"/>
    <property type="molecule type" value="Genomic_DNA"/>
</dbReference>
<sequence>MHAFHPMTPDTGQGGIAALEDVIVLARCIAEEALTGKPSREETNKECDDDDEDMEEFKRIEVG</sequence>
<accession>A0A5C7I6H2</accession>
<comment type="caution">
    <text evidence="4">The sequence shown here is derived from an EMBL/GenBank/DDBJ whole genome shotgun (WGS) entry which is preliminary data.</text>
</comment>
<dbReference type="Proteomes" id="UP000323000">
    <property type="component" value="Chromosome 4"/>
</dbReference>